<keyword evidence="4" id="KW-0449">Lipoprotein</keyword>
<keyword evidence="5" id="KW-1185">Reference proteome</keyword>
<proteinExistence type="inferred from homology"/>
<dbReference type="Pfam" id="PF04333">
    <property type="entry name" value="MlaA"/>
    <property type="match status" value="1"/>
</dbReference>
<reference evidence="4" key="1">
    <citation type="submission" date="2020-12" db="EMBL/GenBank/DDBJ databases">
        <title>Sedimentitalea sp. nov., isolated from sand in Incheon.</title>
        <authorList>
            <person name="Kim W."/>
        </authorList>
    </citation>
    <scope>NUCLEOTIDE SEQUENCE</scope>
    <source>
        <strain evidence="4">CAU 1593</strain>
    </source>
</reference>
<dbReference type="PANTHER" id="PTHR30035:SF3">
    <property type="entry name" value="INTERMEMBRANE PHOSPHOLIPID TRANSPORT SYSTEM LIPOPROTEIN MLAA"/>
    <property type="match status" value="1"/>
</dbReference>
<accession>A0A8J7LS02</accession>
<dbReference type="EMBL" id="JAELVR010000008">
    <property type="protein sequence ID" value="MBJ6372328.1"/>
    <property type="molecule type" value="Genomic_DNA"/>
</dbReference>
<feature type="signal peptide" evidence="3">
    <location>
        <begin position="1"/>
        <end position="18"/>
    </location>
</feature>
<dbReference type="GO" id="GO:0016020">
    <property type="term" value="C:membrane"/>
    <property type="evidence" value="ECO:0007669"/>
    <property type="project" value="InterPro"/>
</dbReference>
<evidence type="ECO:0000256" key="1">
    <source>
        <dbReference type="ARBA" id="ARBA00010634"/>
    </source>
</evidence>
<dbReference type="PRINTS" id="PR01805">
    <property type="entry name" value="VACJLIPOPROT"/>
</dbReference>
<comment type="caution">
    <text evidence="4">The sequence shown here is derived from an EMBL/GenBank/DDBJ whole genome shotgun (WGS) entry which is preliminary data.</text>
</comment>
<sequence length="268" mass="29598">MTLTHQFLKVLCAPLLLAAVAGCTVPETATRSNETPFDPYEANNRGVHKFNLAVDRAFFRPAAIGYTKLIPDPIEDSFNNFAENLSEPGDAANFLLQGDFRQSGISLGRFLMNSTIGFFGLANPASDFGIPETDTDFGATLAKWGFSEGAYIELPFFGPSTQRDAVGVFVDFFTNPLTFAPQRPLENVGFYAEFVERLSDRGRFSDTVDAILYESADSYAVARILYLQNRRFELEGNSGDSYVDPYGDVALDPYADVSLDPYEDPYAE</sequence>
<dbReference type="PANTHER" id="PTHR30035">
    <property type="entry name" value="LIPOPROTEIN VACJ-RELATED"/>
    <property type="match status" value="1"/>
</dbReference>
<dbReference type="AlphaFoldDB" id="A0A8J7LS02"/>
<dbReference type="GO" id="GO:0120010">
    <property type="term" value="P:intermembrane phospholipid transfer"/>
    <property type="evidence" value="ECO:0007669"/>
    <property type="project" value="TreeGrafter"/>
</dbReference>
<keyword evidence="2 3" id="KW-0732">Signal</keyword>
<evidence type="ECO:0000313" key="4">
    <source>
        <dbReference type="EMBL" id="MBJ6372328.1"/>
    </source>
</evidence>
<name>A0A8J7LS02_9RHOB</name>
<dbReference type="InterPro" id="IPR007428">
    <property type="entry name" value="MlaA"/>
</dbReference>
<evidence type="ECO:0000256" key="2">
    <source>
        <dbReference type="ARBA" id="ARBA00022729"/>
    </source>
</evidence>
<gene>
    <name evidence="4" type="ORF">JF290_12395</name>
</gene>
<protein>
    <submittedName>
        <fullName evidence="4">VacJ family lipoprotein</fullName>
    </submittedName>
</protein>
<feature type="chain" id="PRO_5035253001" evidence="3">
    <location>
        <begin position="19"/>
        <end position="268"/>
    </location>
</feature>
<evidence type="ECO:0000313" key="5">
    <source>
        <dbReference type="Proteomes" id="UP000619079"/>
    </source>
</evidence>
<comment type="similarity">
    <text evidence="1">Belongs to the MlaA family.</text>
</comment>
<evidence type="ECO:0000256" key="3">
    <source>
        <dbReference type="SAM" id="SignalP"/>
    </source>
</evidence>
<organism evidence="4 5">
    <name type="scientific">Sedimentitalea arenosa</name>
    <dbReference type="NCBI Taxonomy" id="2798803"/>
    <lineage>
        <taxon>Bacteria</taxon>
        <taxon>Pseudomonadati</taxon>
        <taxon>Pseudomonadota</taxon>
        <taxon>Alphaproteobacteria</taxon>
        <taxon>Rhodobacterales</taxon>
        <taxon>Paracoccaceae</taxon>
        <taxon>Sedimentitalea</taxon>
    </lineage>
</organism>
<dbReference type="Proteomes" id="UP000619079">
    <property type="component" value="Unassembled WGS sequence"/>
</dbReference>